<organism evidence="1 2">
    <name type="scientific">Pseudomonas borbori</name>
    <dbReference type="NCBI Taxonomy" id="289003"/>
    <lineage>
        <taxon>Bacteria</taxon>
        <taxon>Pseudomonadati</taxon>
        <taxon>Pseudomonadota</taxon>
        <taxon>Gammaproteobacteria</taxon>
        <taxon>Pseudomonadales</taxon>
        <taxon>Pseudomonadaceae</taxon>
        <taxon>Pseudomonas</taxon>
    </lineage>
</organism>
<dbReference type="CDD" id="cd10548">
    <property type="entry name" value="cupin_CDO"/>
    <property type="match status" value="1"/>
</dbReference>
<dbReference type="RefSeq" id="WP_090498507.1">
    <property type="nucleotide sequence ID" value="NZ_FOWX01000005.1"/>
</dbReference>
<gene>
    <name evidence="1" type="ORF">SAMN05216190_10582</name>
</gene>
<dbReference type="InterPro" id="IPR014710">
    <property type="entry name" value="RmlC-like_jellyroll"/>
</dbReference>
<dbReference type="SUPFAM" id="SSF51182">
    <property type="entry name" value="RmlC-like cupins"/>
    <property type="match status" value="1"/>
</dbReference>
<name>A0A1I5MRX3_9PSED</name>
<evidence type="ECO:0000313" key="1">
    <source>
        <dbReference type="EMBL" id="SFP12260.1"/>
    </source>
</evidence>
<accession>A0A1I5MRX3</accession>
<keyword evidence="2" id="KW-1185">Reference proteome</keyword>
<dbReference type="STRING" id="289003.SAMN05216190_10582"/>
<sequence>MTSDSYNLDNFIDDLRRIVASAADETNLLAQVAPLARRVVAERNWLRADMYDADPALGFGTTLLHVEADQSLFVVVDSWLPGRGVPPHDHDTWAVVVGVEGSERNIFWQRLDDATRPGYAELQRMGEQCIAPGQALAMPSGSIHSLINETPHTSLSFHVYGRHLNHTARRQFDPEHHRELPFIIDAR</sequence>
<proteinExistence type="predicted"/>
<dbReference type="InterPro" id="IPR011051">
    <property type="entry name" value="RmlC_Cupin_sf"/>
</dbReference>
<evidence type="ECO:0000313" key="2">
    <source>
        <dbReference type="Proteomes" id="UP000198784"/>
    </source>
</evidence>
<dbReference type="OrthoDB" id="7059163at2"/>
<dbReference type="Proteomes" id="UP000198784">
    <property type="component" value="Unassembled WGS sequence"/>
</dbReference>
<dbReference type="AlphaFoldDB" id="A0A1I5MRX3"/>
<dbReference type="EMBL" id="FOWX01000005">
    <property type="protein sequence ID" value="SFP12260.1"/>
    <property type="molecule type" value="Genomic_DNA"/>
</dbReference>
<dbReference type="Gene3D" id="2.60.120.10">
    <property type="entry name" value="Jelly Rolls"/>
    <property type="match status" value="1"/>
</dbReference>
<reference evidence="2" key="1">
    <citation type="submission" date="2016-10" db="EMBL/GenBank/DDBJ databases">
        <authorList>
            <person name="Varghese N."/>
            <person name="Submissions S."/>
        </authorList>
    </citation>
    <scope>NUCLEOTIDE SEQUENCE [LARGE SCALE GENOMIC DNA]</scope>
    <source>
        <strain evidence="2">DSM 17834</strain>
    </source>
</reference>
<protein>
    <submittedName>
        <fullName evidence="1">Predicted metal-dependent enzyme of the double-stranded beta helix superfamily</fullName>
    </submittedName>
</protein>